<evidence type="ECO:0000313" key="5">
    <source>
        <dbReference type="EMBL" id="KOA20832.1"/>
    </source>
</evidence>
<dbReference type="EMBL" id="LHUR01000012">
    <property type="protein sequence ID" value="KOA20832.1"/>
    <property type="molecule type" value="Genomic_DNA"/>
</dbReference>
<dbReference type="CDD" id="cd00009">
    <property type="entry name" value="AAA"/>
    <property type="match status" value="1"/>
</dbReference>
<dbReference type="InterPro" id="IPR027417">
    <property type="entry name" value="P-loop_NTPase"/>
</dbReference>
<dbReference type="GO" id="GO:0005524">
    <property type="term" value="F:ATP binding"/>
    <property type="evidence" value="ECO:0007669"/>
    <property type="project" value="UniProtKB-KW"/>
</dbReference>
<dbReference type="InterPro" id="IPR013767">
    <property type="entry name" value="PAS_fold"/>
</dbReference>
<dbReference type="Gene3D" id="3.40.50.300">
    <property type="entry name" value="P-loop containing nucleotide triphosphate hydrolases"/>
    <property type="match status" value="1"/>
</dbReference>
<sequence length="685" mass="77972">MKTLAIITYTEGAANRYCSELEVLFKNKLSIKKYYVVDGNLSEGVQADLVLISTYDVYKITKKYIPDNIQIINTNLTILKSNFQKILDLPAGSKALLVNFSLSLALQCIDQIYQLGAKHIELIPYSPNLEETNGLELAITPDEEKLVPASVKHIINIGNRVIDISTIVYILIHFELEDLFYSPEVKDYYKKIMPLNFSSGLDMIQSYFCLNEFITMNYRSGIISFTQSGIITNYNPMAEKILGFKGESIIGENVLRLFPQPSIQEAIKKMRPLEKKQIKIKGDDILVKITTGETNVTSLCYITLERVHESTIKTTSFKKVSIASGYVAKYYFSDIITEDEHMKRVIQISEMNAKTHSSVLITGESGTGKELFAQAIHNASNREGNPFVAINCAAVPESLLESELFGYEEGAFTGARRGGKKGLFELAHSGTLFLDEIGEMPIGLQARLLRVLQEKEIIRIGGDRVIGVDVRIIAATNRRIDYLIKNNQFRLDLYYRLNVIPLKIPPLRDRKKDIPLLVDTFTKQLNANFQITDSAMKRLKNHYWEGNIRELRNYIEYFRNLCKPVIDIEDLPVLSEVEVIDTFLNKEEKENILKFEQYEKDKISDIIFILEALKNAEDSNRRLGRRSLAELSRIKRKHISEVEIRNLLFDMEAFQMVKILKGRGGTVITELGLKALEAIKSKAKD</sequence>
<proteinExistence type="predicted"/>
<dbReference type="PROSITE" id="PS00675">
    <property type="entry name" value="SIGMA54_INTERACT_1"/>
    <property type="match status" value="1"/>
</dbReference>
<dbReference type="STRING" id="36844.SAMN04488501_10322"/>
<evidence type="ECO:0000259" key="4">
    <source>
        <dbReference type="PROSITE" id="PS50112"/>
    </source>
</evidence>
<dbReference type="Gene3D" id="1.10.10.10">
    <property type="entry name" value="Winged helix-like DNA-binding domain superfamily/Winged helix DNA-binding domain"/>
    <property type="match status" value="1"/>
</dbReference>
<evidence type="ECO:0000259" key="3">
    <source>
        <dbReference type="PROSITE" id="PS50045"/>
    </source>
</evidence>
<reference evidence="6" key="1">
    <citation type="submission" date="2015-08" db="EMBL/GenBank/DDBJ databases">
        <title>Genome sequence of the strict anaerobe Clostridium homopropionicum LuHBu1 (DSM 5847T).</title>
        <authorList>
            <person name="Poehlein A."/>
            <person name="Beck M."/>
            <person name="Schiel-Bengelsdorf B."/>
            <person name="Bengelsdorf F.R."/>
            <person name="Daniel R."/>
            <person name="Duerre P."/>
        </authorList>
    </citation>
    <scope>NUCLEOTIDE SEQUENCE [LARGE SCALE GENOMIC DNA]</scope>
    <source>
        <strain evidence="6">DSM 5847</strain>
    </source>
</reference>
<dbReference type="RefSeq" id="WP_052220553.1">
    <property type="nucleotide sequence ID" value="NZ_LHUR01000012.1"/>
</dbReference>
<protein>
    <submittedName>
        <fullName evidence="5">Propionate catabolism operon regulatory protein</fullName>
    </submittedName>
</protein>
<dbReference type="InterPro" id="IPR003593">
    <property type="entry name" value="AAA+_ATPase"/>
</dbReference>
<dbReference type="Pfam" id="PF25601">
    <property type="entry name" value="AAA_lid_14"/>
    <property type="match status" value="1"/>
</dbReference>
<dbReference type="Pfam" id="PF00989">
    <property type="entry name" value="PAS"/>
    <property type="match status" value="1"/>
</dbReference>
<feature type="domain" description="Sigma-54 factor interaction" evidence="3">
    <location>
        <begin position="335"/>
        <end position="560"/>
    </location>
</feature>
<dbReference type="InterPro" id="IPR058031">
    <property type="entry name" value="AAA_lid_NorR"/>
</dbReference>
<dbReference type="Pfam" id="PF00158">
    <property type="entry name" value="Sigma54_activat"/>
    <property type="match status" value="1"/>
</dbReference>
<dbReference type="SUPFAM" id="SSF52540">
    <property type="entry name" value="P-loop containing nucleoside triphosphate hydrolases"/>
    <property type="match status" value="1"/>
</dbReference>
<accession>A0A0L6ZD07</accession>
<dbReference type="NCBIfam" id="TIGR00229">
    <property type="entry name" value="sensory_box"/>
    <property type="match status" value="1"/>
</dbReference>
<dbReference type="Proteomes" id="UP000037043">
    <property type="component" value="Unassembled WGS sequence"/>
</dbReference>
<feature type="domain" description="PAS" evidence="4">
    <location>
        <begin position="220"/>
        <end position="275"/>
    </location>
</feature>
<name>A0A0L6ZD07_9CLOT</name>
<comment type="caution">
    <text evidence="5">The sequence shown here is derived from an EMBL/GenBank/DDBJ whole genome shotgun (WGS) entry which is preliminary data.</text>
</comment>
<dbReference type="SMART" id="SM00382">
    <property type="entry name" value="AAA"/>
    <property type="match status" value="1"/>
</dbReference>
<dbReference type="CDD" id="cd00130">
    <property type="entry name" value="PAS"/>
    <property type="match status" value="1"/>
</dbReference>
<organism evidence="5 6">
    <name type="scientific">Clostridium homopropionicum DSM 5847</name>
    <dbReference type="NCBI Taxonomy" id="1121318"/>
    <lineage>
        <taxon>Bacteria</taxon>
        <taxon>Bacillati</taxon>
        <taxon>Bacillota</taxon>
        <taxon>Clostridia</taxon>
        <taxon>Eubacteriales</taxon>
        <taxon>Clostridiaceae</taxon>
        <taxon>Clostridium</taxon>
    </lineage>
</organism>
<dbReference type="PATRIC" id="fig|1121318.3.peg.981"/>
<dbReference type="AlphaFoldDB" id="A0A0L6ZD07"/>
<evidence type="ECO:0000313" key="6">
    <source>
        <dbReference type="Proteomes" id="UP000037043"/>
    </source>
</evidence>
<dbReference type="PROSITE" id="PS50112">
    <property type="entry name" value="PAS"/>
    <property type="match status" value="1"/>
</dbReference>
<dbReference type="InterPro" id="IPR035965">
    <property type="entry name" value="PAS-like_dom_sf"/>
</dbReference>
<evidence type="ECO:0000256" key="2">
    <source>
        <dbReference type="ARBA" id="ARBA00022840"/>
    </source>
</evidence>
<dbReference type="PANTHER" id="PTHR32071:SF57">
    <property type="entry name" value="C4-DICARBOXYLATE TRANSPORT TRANSCRIPTIONAL REGULATORY PROTEIN DCTD"/>
    <property type="match status" value="1"/>
</dbReference>
<dbReference type="InterPro" id="IPR000014">
    <property type="entry name" value="PAS"/>
</dbReference>
<dbReference type="PROSITE" id="PS50045">
    <property type="entry name" value="SIGMA54_INTERACT_4"/>
    <property type="match status" value="1"/>
</dbReference>
<keyword evidence="2" id="KW-0067">ATP-binding</keyword>
<dbReference type="PANTHER" id="PTHR32071">
    <property type="entry name" value="TRANSCRIPTIONAL REGULATORY PROTEIN"/>
    <property type="match status" value="1"/>
</dbReference>
<keyword evidence="6" id="KW-1185">Reference proteome</keyword>
<keyword evidence="1" id="KW-0547">Nucleotide-binding</keyword>
<dbReference type="InterPro" id="IPR025662">
    <property type="entry name" value="Sigma_54_int_dom_ATP-bd_1"/>
</dbReference>
<evidence type="ECO:0000256" key="1">
    <source>
        <dbReference type="ARBA" id="ARBA00022741"/>
    </source>
</evidence>
<dbReference type="InterPro" id="IPR036388">
    <property type="entry name" value="WH-like_DNA-bd_sf"/>
</dbReference>
<dbReference type="FunFam" id="3.40.50.300:FF:000006">
    <property type="entry name" value="DNA-binding transcriptional regulator NtrC"/>
    <property type="match status" value="1"/>
</dbReference>
<dbReference type="Gene3D" id="1.10.8.60">
    <property type="match status" value="1"/>
</dbReference>
<gene>
    <name evidence="5" type="primary">prpR</name>
    <name evidence="5" type="ORF">CLHOM_09750</name>
</gene>
<dbReference type="GO" id="GO:0006355">
    <property type="term" value="P:regulation of DNA-templated transcription"/>
    <property type="evidence" value="ECO:0007669"/>
    <property type="project" value="InterPro"/>
</dbReference>
<dbReference type="InterPro" id="IPR002078">
    <property type="entry name" value="Sigma_54_int"/>
</dbReference>
<dbReference type="SUPFAM" id="SSF55785">
    <property type="entry name" value="PYP-like sensor domain (PAS domain)"/>
    <property type="match status" value="1"/>
</dbReference>
<dbReference type="Gene3D" id="3.30.450.20">
    <property type="entry name" value="PAS domain"/>
    <property type="match status" value="1"/>
</dbReference>